<keyword evidence="3" id="KW-0808">Transferase</keyword>
<evidence type="ECO:0000313" key="9">
    <source>
        <dbReference type="EMBL" id="CAJ0562827.1"/>
    </source>
</evidence>
<evidence type="ECO:0000259" key="7">
    <source>
        <dbReference type="Pfam" id="PF04376"/>
    </source>
</evidence>
<dbReference type="EMBL" id="CATQJA010000664">
    <property type="protein sequence ID" value="CAJ0562827.1"/>
    <property type="molecule type" value="Genomic_DNA"/>
</dbReference>
<evidence type="ECO:0000256" key="6">
    <source>
        <dbReference type="SAM" id="MobiDB-lite"/>
    </source>
</evidence>
<dbReference type="PIRSF" id="PIRSF037207">
    <property type="entry name" value="ATE1_euk"/>
    <property type="match status" value="1"/>
</dbReference>
<dbReference type="SUPFAM" id="SSF55729">
    <property type="entry name" value="Acyl-CoA N-acyltransferases (Nat)"/>
    <property type="match status" value="1"/>
</dbReference>
<evidence type="ECO:0000256" key="1">
    <source>
        <dbReference type="ARBA" id="ARBA00009991"/>
    </source>
</evidence>
<comment type="similarity">
    <text evidence="1">Belongs to the R-transferase family.</text>
</comment>
<feature type="non-terminal residue" evidence="9">
    <location>
        <position position="1"/>
    </location>
</feature>
<evidence type="ECO:0000256" key="5">
    <source>
        <dbReference type="ARBA" id="ARBA00023315"/>
    </source>
</evidence>
<protein>
    <recommendedName>
        <fullName evidence="2">arginyltransferase</fullName>
        <ecNumber evidence="2">2.3.2.8</ecNumber>
    </recommendedName>
</protein>
<feature type="compositionally biased region" description="Acidic residues" evidence="6">
    <location>
        <begin position="473"/>
        <end position="489"/>
    </location>
</feature>
<comment type="caution">
    <text evidence="9">The sequence shown here is derived from an EMBL/GenBank/DDBJ whole genome shotgun (WGS) entry which is preliminary data.</text>
</comment>
<dbReference type="InterPro" id="IPR016181">
    <property type="entry name" value="Acyl_CoA_acyltransferase"/>
</dbReference>
<keyword evidence="10" id="KW-1185">Reference proteome</keyword>
<evidence type="ECO:0000313" key="10">
    <source>
        <dbReference type="Proteomes" id="UP001177023"/>
    </source>
</evidence>
<accession>A0AA36FQA0</accession>
<proteinExistence type="inferred from homology"/>
<dbReference type="GO" id="GO:0004057">
    <property type="term" value="F:arginyl-tRNA--protein transferase activity"/>
    <property type="evidence" value="ECO:0007669"/>
    <property type="project" value="UniProtKB-EC"/>
</dbReference>
<keyword evidence="5" id="KW-0012">Acyltransferase</keyword>
<dbReference type="InterPro" id="IPR007472">
    <property type="entry name" value="N-end_Aminoacyl_Trfase_C"/>
</dbReference>
<dbReference type="Pfam" id="PF04376">
    <property type="entry name" value="ATE_N"/>
    <property type="match status" value="1"/>
</dbReference>
<evidence type="ECO:0000256" key="2">
    <source>
        <dbReference type="ARBA" id="ARBA00012025"/>
    </source>
</evidence>
<sequence length="489" mass="56620">MPDQRLLSLVQWCGQVTDGRCGYCQPKRETSNGSDDSSTSGDERQGKSCSFGMLAPWFNPYDYQILLDRGWRRSGTYLYKPTMDTTCCPQYTIRLDVTKFRPSRTQKRVLRAAVDFLKNDNKPKRFVKEEGGQARCAASSASDEPSAKRPPAAVKERTVSAEGPRKKKLIRRERAIKRWQEKGLDVAAEQEKRRQKEKSREKTLADLLPEWDESWKHRLEVETVLVGSEEYRAREHEAYQVYLKYQTTIHNDKRASKSGFDNFLGSTPLRKELRNGITYGSFHQRYILDGKIVAVGAIDILPWCFSSKYLFYDPDFKFLTIGTYTALREIDYIQRTLRTKSAELKYYYMGYYIYTCPKMRYKAKFQPSELLCDESFTWKPVSECEKLLAENEGRFTTWAGNAPPATGLNPDEVPVYSSNMAYVWRVLRAQKPEFDTPEVNEKVAKWAKLAGPLADNICLYLNELNNRARQEPVEAESEEDDEEEEEEEA</sequence>
<organism evidence="9 10">
    <name type="scientific">Mesorhabditis spiculigera</name>
    <dbReference type="NCBI Taxonomy" id="96644"/>
    <lineage>
        <taxon>Eukaryota</taxon>
        <taxon>Metazoa</taxon>
        <taxon>Ecdysozoa</taxon>
        <taxon>Nematoda</taxon>
        <taxon>Chromadorea</taxon>
        <taxon>Rhabditida</taxon>
        <taxon>Rhabditina</taxon>
        <taxon>Rhabditomorpha</taxon>
        <taxon>Rhabditoidea</taxon>
        <taxon>Rhabditidae</taxon>
        <taxon>Mesorhabditinae</taxon>
        <taxon>Mesorhabditis</taxon>
    </lineage>
</organism>
<feature type="region of interest" description="Disordered" evidence="6">
    <location>
        <begin position="468"/>
        <end position="489"/>
    </location>
</feature>
<evidence type="ECO:0000256" key="3">
    <source>
        <dbReference type="ARBA" id="ARBA00022679"/>
    </source>
</evidence>
<dbReference type="InterPro" id="IPR007471">
    <property type="entry name" value="N-end_Aminoacyl_Trfase_N"/>
</dbReference>
<dbReference type="Pfam" id="PF04377">
    <property type="entry name" value="ATE_C"/>
    <property type="match status" value="1"/>
</dbReference>
<evidence type="ECO:0000256" key="4">
    <source>
        <dbReference type="ARBA" id="ARBA00022786"/>
    </source>
</evidence>
<dbReference type="Proteomes" id="UP001177023">
    <property type="component" value="Unassembled WGS sequence"/>
</dbReference>
<dbReference type="AlphaFoldDB" id="A0AA36FQA0"/>
<dbReference type="EC" id="2.3.2.8" evidence="2"/>
<keyword evidence="4" id="KW-0833">Ubl conjugation pathway</keyword>
<feature type="region of interest" description="Disordered" evidence="6">
    <location>
        <begin position="129"/>
        <end position="166"/>
    </location>
</feature>
<feature type="domain" description="N-end aminoacyl transferase N-terminal" evidence="7">
    <location>
        <begin position="20"/>
        <end position="108"/>
    </location>
</feature>
<reference evidence="9" key="1">
    <citation type="submission" date="2023-06" db="EMBL/GenBank/DDBJ databases">
        <authorList>
            <person name="Delattre M."/>
        </authorList>
    </citation>
    <scope>NUCLEOTIDE SEQUENCE</scope>
    <source>
        <strain evidence="9">AF72</strain>
    </source>
</reference>
<evidence type="ECO:0000259" key="8">
    <source>
        <dbReference type="Pfam" id="PF04377"/>
    </source>
</evidence>
<dbReference type="InterPro" id="IPR017137">
    <property type="entry name" value="Arg-tRNA-P_Trfase_1_euk"/>
</dbReference>
<dbReference type="PANTHER" id="PTHR21367:SF1">
    <property type="entry name" value="ARGINYL-TRNA--PROTEIN TRANSFERASE 1"/>
    <property type="match status" value="1"/>
</dbReference>
<gene>
    <name evidence="9" type="ORF">MSPICULIGERA_LOCUS2237</name>
</gene>
<dbReference type="GO" id="GO:0005737">
    <property type="term" value="C:cytoplasm"/>
    <property type="evidence" value="ECO:0007669"/>
    <property type="project" value="TreeGrafter"/>
</dbReference>
<feature type="domain" description="N-end rule aminoacyl transferase C-terminal" evidence="8">
    <location>
        <begin position="237"/>
        <end position="372"/>
    </location>
</feature>
<name>A0AA36FQA0_9BILA</name>
<dbReference type="PANTHER" id="PTHR21367">
    <property type="entry name" value="ARGININE-TRNA-PROTEIN TRANSFERASE 1"/>
    <property type="match status" value="1"/>
</dbReference>
<dbReference type="InterPro" id="IPR030700">
    <property type="entry name" value="N-end_Aminoacyl_Trfase"/>
</dbReference>